<keyword evidence="2" id="KW-0808">Transferase</keyword>
<name>A0A1I6Y297_9BURK</name>
<dbReference type="Pfam" id="PF13673">
    <property type="entry name" value="Acetyltransf_10"/>
    <property type="match status" value="1"/>
</dbReference>
<proteinExistence type="predicted"/>
<organism evidence="2 3">
    <name type="scientific">Paraburkholderia aspalathi</name>
    <dbReference type="NCBI Taxonomy" id="1324617"/>
    <lineage>
        <taxon>Bacteria</taxon>
        <taxon>Pseudomonadati</taxon>
        <taxon>Pseudomonadota</taxon>
        <taxon>Betaproteobacteria</taxon>
        <taxon>Burkholderiales</taxon>
        <taxon>Burkholderiaceae</taxon>
        <taxon>Paraburkholderia</taxon>
    </lineage>
</organism>
<evidence type="ECO:0000313" key="2">
    <source>
        <dbReference type="EMBL" id="SFT44351.1"/>
    </source>
</evidence>
<keyword evidence="2" id="KW-0012">Acyltransferase</keyword>
<dbReference type="Proteomes" id="UP000198844">
    <property type="component" value="Unassembled WGS sequence"/>
</dbReference>
<dbReference type="EMBL" id="FPBH01000001">
    <property type="protein sequence ID" value="SFT44351.1"/>
    <property type="molecule type" value="Genomic_DNA"/>
</dbReference>
<evidence type="ECO:0000259" key="1">
    <source>
        <dbReference type="PROSITE" id="PS51186"/>
    </source>
</evidence>
<reference evidence="2 3" key="1">
    <citation type="submission" date="2016-10" db="EMBL/GenBank/DDBJ databases">
        <authorList>
            <person name="de Groot N.N."/>
        </authorList>
    </citation>
    <scope>NUCLEOTIDE SEQUENCE [LARGE SCALE GENOMIC DNA]</scope>
    <source>
        <strain evidence="2 3">LMG 27731</strain>
    </source>
</reference>
<protein>
    <submittedName>
        <fullName evidence="2">Predicted N-acyltransferase, GNAT family</fullName>
    </submittedName>
</protein>
<accession>A0A1I6Y297</accession>
<dbReference type="SUPFAM" id="SSF55729">
    <property type="entry name" value="Acyl-CoA N-acyltransferases (Nat)"/>
    <property type="match status" value="1"/>
</dbReference>
<gene>
    <name evidence="2" type="ORF">SAMN05192563_1001273</name>
</gene>
<sequence>MATASFCRIAGEIVINWKTLEFEQCTVRELYLIMRARSAVFVIEQSHLCLDADGRDEYALHIFAAEDISRPMPIIAYARVRPGDTEYPQVVLDKVLTSPARRGDGTAEVLIERVLRATAERWPGTVVRVNAPVSLCAFYEQFGFRKVEGPFLDYGVLSVGLTCRARSDRAPLACGRRQRGILPDVCTFEKL</sequence>
<dbReference type="AlphaFoldDB" id="A0A1I6Y297"/>
<feature type="domain" description="N-acetyltransferase" evidence="1">
    <location>
        <begin position="20"/>
        <end position="166"/>
    </location>
</feature>
<dbReference type="InterPro" id="IPR000182">
    <property type="entry name" value="GNAT_dom"/>
</dbReference>
<dbReference type="InterPro" id="IPR016181">
    <property type="entry name" value="Acyl_CoA_acyltransferase"/>
</dbReference>
<dbReference type="PROSITE" id="PS51186">
    <property type="entry name" value="GNAT"/>
    <property type="match status" value="1"/>
</dbReference>
<evidence type="ECO:0000313" key="3">
    <source>
        <dbReference type="Proteomes" id="UP000198844"/>
    </source>
</evidence>
<dbReference type="Gene3D" id="3.40.630.30">
    <property type="match status" value="1"/>
</dbReference>
<dbReference type="GO" id="GO:0016747">
    <property type="term" value="F:acyltransferase activity, transferring groups other than amino-acyl groups"/>
    <property type="evidence" value="ECO:0007669"/>
    <property type="project" value="InterPro"/>
</dbReference>